<protein>
    <submittedName>
        <fullName evidence="2">Uncharacterized protein</fullName>
    </submittedName>
</protein>
<dbReference type="EMBL" id="ML993643">
    <property type="protein sequence ID" value="KAF2159063.1"/>
    <property type="molecule type" value="Genomic_DNA"/>
</dbReference>
<evidence type="ECO:0000313" key="2">
    <source>
        <dbReference type="EMBL" id="KAF2159063.1"/>
    </source>
</evidence>
<feature type="compositionally biased region" description="Acidic residues" evidence="1">
    <location>
        <begin position="202"/>
        <end position="212"/>
    </location>
</feature>
<dbReference type="RefSeq" id="XP_033659952.1">
    <property type="nucleotide sequence ID" value="XM_033809946.1"/>
</dbReference>
<evidence type="ECO:0000313" key="3">
    <source>
        <dbReference type="Proteomes" id="UP000799537"/>
    </source>
</evidence>
<feature type="compositionally biased region" description="Basic and acidic residues" evidence="1">
    <location>
        <begin position="191"/>
        <end position="201"/>
    </location>
</feature>
<feature type="region of interest" description="Disordered" evidence="1">
    <location>
        <begin position="190"/>
        <end position="242"/>
    </location>
</feature>
<feature type="compositionally biased region" description="Polar residues" evidence="1">
    <location>
        <begin position="60"/>
        <end position="74"/>
    </location>
</feature>
<dbReference type="GeneID" id="54563218"/>
<feature type="compositionally biased region" description="Polar residues" evidence="1">
    <location>
        <begin position="222"/>
        <end position="231"/>
    </location>
</feature>
<feature type="region of interest" description="Disordered" evidence="1">
    <location>
        <begin position="1"/>
        <end position="106"/>
    </location>
</feature>
<sequence>MSDGKPKVAIPAWQRATPPTPPATEDPVSSQPETSDEPSTNTSDDQAQEPSNEAEPIEAKSSNDVVEDNQSTFGISDFETFKQHEQQQQQSRPDVPPQPVQQTRPAAPPIITYPEFLVEAHKPPPLITPTSVLNTVYAAGGAATLLYAASKWIISPMVDTLSESRHDFLTHSTGKVDEFNERLSKIVSKVPDAKRGHAHEVDGDDADSETSDPTELYHRDMGTQTSPTISPSVPDASDEKKKDAVTYQTGALEIMREHINELADGSEKAAEANKDRQDTVNKLRHYLDGPTYSSSGISTWQTSEDAISMKNDKSGEDAIEELKKEIRGVKGVLLSAKRFPAVSRPVAGAA</sequence>
<gene>
    <name evidence="2" type="ORF">M409DRAFT_30483</name>
</gene>
<evidence type="ECO:0000256" key="1">
    <source>
        <dbReference type="SAM" id="MobiDB-lite"/>
    </source>
</evidence>
<dbReference type="AlphaFoldDB" id="A0A6A6BWV3"/>
<proteinExistence type="predicted"/>
<dbReference type="Proteomes" id="UP000799537">
    <property type="component" value="Unassembled WGS sequence"/>
</dbReference>
<feature type="compositionally biased region" description="Polar residues" evidence="1">
    <location>
        <begin position="27"/>
        <end position="51"/>
    </location>
</feature>
<organism evidence="2 3">
    <name type="scientific">Zasmidium cellare ATCC 36951</name>
    <dbReference type="NCBI Taxonomy" id="1080233"/>
    <lineage>
        <taxon>Eukaryota</taxon>
        <taxon>Fungi</taxon>
        <taxon>Dikarya</taxon>
        <taxon>Ascomycota</taxon>
        <taxon>Pezizomycotina</taxon>
        <taxon>Dothideomycetes</taxon>
        <taxon>Dothideomycetidae</taxon>
        <taxon>Mycosphaerellales</taxon>
        <taxon>Mycosphaerellaceae</taxon>
        <taxon>Zasmidium</taxon>
    </lineage>
</organism>
<keyword evidence="3" id="KW-1185">Reference proteome</keyword>
<dbReference type="OrthoDB" id="441517at2759"/>
<accession>A0A6A6BWV3</accession>
<reference evidence="2" key="1">
    <citation type="journal article" date="2020" name="Stud. Mycol.">
        <title>101 Dothideomycetes genomes: a test case for predicting lifestyles and emergence of pathogens.</title>
        <authorList>
            <person name="Haridas S."/>
            <person name="Albert R."/>
            <person name="Binder M."/>
            <person name="Bloem J."/>
            <person name="Labutti K."/>
            <person name="Salamov A."/>
            <person name="Andreopoulos B."/>
            <person name="Baker S."/>
            <person name="Barry K."/>
            <person name="Bills G."/>
            <person name="Bluhm B."/>
            <person name="Cannon C."/>
            <person name="Castanera R."/>
            <person name="Culley D."/>
            <person name="Daum C."/>
            <person name="Ezra D."/>
            <person name="Gonzalez J."/>
            <person name="Henrissat B."/>
            <person name="Kuo A."/>
            <person name="Liang C."/>
            <person name="Lipzen A."/>
            <person name="Lutzoni F."/>
            <person name="Magnuson J."/>
            <person name="Mondo S."/>
            <person name="Nolan M."/>
            <person name="Ohm R."/>
            <person name="Pangilinan J."/>
            <person name="Park H.-J."/>
            <person name="Ramirez L."/>
            <person name="Alfaro M."/>
            <person name="Sun H."/>
            <person name="Tritt A."/>
            <person name="Yoshinaga Y."/>
            <person name="Zwiers L.-H."/>
            <person name="Turgeon B."/>
            <person name="Goodwin S."/>
            <person name="Spatafora J."/>
            <person name="Crous P."/>
            <person name="Grigoriev I."/>
        </authorList>
    </citation>
    <scope>NUCLEOTIDE SEQUENCE</scope>
    <source>
        <strain evidence="2">ATCC 36951</strain>
    </source>
</reference>
<name>A0A6A6BWV3_ZASCE</name>